<evidence type="ECO:0000313" key="4">
    <source>
        <dbReference type="EMBL" id="MFC5713460.1"/>
    </source>
</evidence>
<keyword evidence="2" id="KW-0808">Transferase</keyword>
<protein>
    <submittedName>
        <fullName evidence="4">Class I SAM-dependent DNA methyltransferase</fullName>
    </submittedName>
</protein>
<dbReference type="InterPro" id="IPR029063">
    <property type="entry name" value="SAM-dependent_MTases_sf"/>
</dbReference>
<dbReference type="EMBL" id="JBHSOZ010000005">
    <property type="protein sequence ID" value="MFC5713460.1"/>
    <property type="molecule type" value="Genomic_DNA"/>
</dbReference>
<evidence type="ECO:0000259" key="3">
    <source>
        <dbReference type="Pfam" id="PF13649"/>
    </source>
</evidence>
<sequence>MNAYQGFAYYYDELMEEAPYKEWVLWIEKTLTANEVTAPHLLDVGCGTGTIMADLIKKGYRIDGVDASEEMLAVANEKMPKDQGSRLFCQDMRELEGLGVFDTVIVTCDSLNYLLTKKDVEKAFASFYSHLKTGGLLLFDVHSLSYMEDVLAGFQFAESLENRSCIWNCYNGEDPYSVEHELTFFIKEEDGRYRRFDEFHYQRTFSQQEYEDMLRAQGFKNVRVTADFTDQPPGQGSDRIFFTAIKKDLQ</sequence>
<dbReference type="Gene3D" id="3.40.50.150">
    <property type="entry name" value="Vaccinia Virus protein VP39"/>
    <property type="match status" value="1"/>
</dbReference>
<dbReference type="Proteomes" id="UP001596142">
    <property type="component" value="Unassembled WGS sequence"/>
</dbReference>
<dbReference type="RefSeq" id="WP_385941305.1">
    <property type="nucleotide sequence ID" value="NZ_JBHSOZ010000005.1"/>
</dbReference>
<dbReference type="CDD" id="cd02440">
    <property type="entry name" value="AdoMet_MTases"/>
    <property type="match status" value="1"/>
</dbReference>
<dbReference type="PANTHER" id="PTHR43861">
    <property type="entry name" value="TRANS-ACONITATE 2-METHYLTRANSFERASE-RELATED"/>
    <property type="match status" value="1"/>
</dbReference>
<evidence type="ECO:0000256" key="2">
    <source>
        <dbReference type="ARBA" id="ARBA00022679"/>
    </source>
</evidence>
<feature type="domain" description="Methyltransferase" evidence="3">
    <location>
        <begin position="42"/>
        <end position="135"/>
    </location>
</feature>
<dbReference type="GO" id="GO:0032259">
    <property type="term" value="P:methylation"/>
    <property type="evidence" value="ECO:0007669"/>
    <property type="project" value="UniProtKB-KW"/>
</dbReference>
<proteinExistence type="predicted"/>
<name>A0ABW0YLY5_9BACI</name>
<comment type="caution">
    <text evidence="4">The sequence shown here is derived from an EMBL/GenBank/DDBJ whole genome shotgun (WGS) entry which is preliminary data.</text>
</comment>
<gene>
    <name evidence="4" type="ORF">ACFPU1_11755</name>
</gene>
<dbReference type="GO" id="GO:0008168">
    <property type="term" value="F:methyltransferase activity"/>
    <property type="evidence" value="ECO:0007669"/>
    <property type="project" value="UniProtKB-KW"/>
</dbReference>
<dbReference type="InterPro" id="IPR041698">
    <property type="entry name" value="Methyltransf_25"/>
</dbReference>
<dbReference type="Gene3D" id="2.20.25.110">
    <property type="entry name" value="S-adenosyl-L-methionine-dependent methyltransferases"/>
    <property type="match status" value="1"/>
</dbReference>
<accession>A0ABW0YLY5</accession>
<keyword evidence="5" id="KW-1185">Reference proteome</keyword>
<dbReference type="PANTHER" id="PTHR43861:SF1">
    <property type="entry name" value="TRANS-ACONITATE 2-METHYLTRANSFERASE"/>
    <property type="match status" value="1"/>
</dbReference>
<evidence type="ECO:0000313" key="5">
    <source>
        <dbReference type="Proteomes" id="UP001596142"/>
    </source>
</evidence>
<dbReference type="SUPFAM" id="SSF53335">
    <property type="entry name" value="S-adenosyl-L-methionine-dependent methyltransferases"/>
    <property type="match status" value="1"/>
</dbReference>
<keyword evidence="1 4" id="KW-0489">Methyltransferase</keyword>
<reference evidence="5" key="1">
    <citation type="journal article" date="2019" name="Int. J. Syst. Evol. Microbiol.">
        <title>The Global Catalogue of Microorganisms (GCM) 10K type strain sequencing project: providing services to taxonomists for standard genome sequencing and annotation.</title>
        <authorList>
            <consortium name="The Broad Institute Genomics Platform"/>
            <consortium name="The Broad Institute Genome Sequencing Center for Infectious Disease"/>
            <person name="Wu L."/>
            <person name="Ma J."/>
        </authorList>
    </citation>
    <scope>NUCLEOTIDE SEQUENCE [LARGE SCALE GENOMIC DNA]</scope>
    <source>
        <strain evidence="5">CECT 7184</strain>
    </source>
</reference>
<dbReference type="Pfam" id="PF13649">
    <property type="entry name" value="Methyltransf_25"/>
    <property type="match status" value="1"/>
</dbReference>
<organism evidence="4 5">
    <name type="scientific">Thalassorhabdus alkalitolerans</name>
    <dbReference type="NCBI Taxonomy" id="2282697"/>
    <lineage>
        <taxon>Bacteria</taxon>
        <taxon>Bacillati</taxon>
        <taxon>Bacillota</taxon>
        <taxon>Bacilli</taxon>
        <taxon>Bacillales</taxon>
        <taxon>Bacillaceae</taxon>
        <taxon>Thalassorhabdus</taxon>
    </lineage>
</organism>
<evidence type="ECO:0000256" key="1">
    <source>
        <dbReference type="ARBA" id="ARBA00022603"/>
    </source>
</evidence>